<organism evidence="1 2">
    <name type="scientific">Candidatus Accumulibacter contiguus</name>
    <dbReference type="NCBI Taxonomy" id="2954381"/>
    <lineage>
        <taxon>Bacteria</taxon>
        <taxon>Pseudomonadati</taxon>
        <taxon>Pseudomonadota</taxon>
        <taxon>Betaproteobacteria</taxon>
        <taxon>Candidatus Accumulibacter</taxon>
    </lineage>
</organism>
<comment type="caution">
    <text evidence="1">The sequence shown here is derived from an EMBL/GenBank/DDBJ whole genome shotgun (WGS) entry which is preliminary data.</text>
</comment>
<proteinExistence type="predicted"/>
<evidence type="ECO:0000313" key="2">
    <source>
        <dbReference type="Proteomes" id="UP000886469"/>
    </source>
</evidence>
<reference evidence="1" key="1">
    <citation type="submission" date="2019-03" db="EMBL/GenBank/DDBJ databases">
        <title>Metabolic reconstructions from genomes of highly enriched 'Candidatus Accumulibacter' and 'Candidatus Competibacter' bioreactor populations.</title>
        <authorList>
            <person name="Annavajhala M.K."/>
            <person name="Welles L."/>
            <person name="Abbas B."/>
            <person name="Sorokin D."/>
            <person name="Park H."/>
            <person name="Van Loosdrecht M."/>
            <person name="Chandran K."/>
        </authorList>
    </citation>
    <scope>NUCLEOTIDE SEQUENCE</scope>
    <source>
        <strain evidence="1">SBR_L</strain>
    </source>
</reference>
<sequence>MVNTPEVERALIAELLEALRALPDVTADLACQGDAGGQAAVNDVSVSMLVAGRPLALLVRIRKALYPRDVRQALWQIRDAASRRIGDAGAENAVSLLVAESISPGAKELLQAERVGYFDAGGSLYLPAPGALFFVDKPPSKSTSRAIRSLFSGRRAHVLHGLLMRREDWLGVTDLAEDVSASPSTVSMVLTELERLDWLGSRGQGPGKQRRVRQPAALLDAWATSLKQQPAEAMRRFFVPSMKTDALAAGLEGVCSSRGIDYAVTHEAAAQRYAPFLSNVSQVRIRLPVGSATEAALGELGARPVSEGANLVVIDAKSPGDLLFRQRVDGVWLASPIQTYLDLVCAEGRAKELAEHLRKERIGF</sequence>
<name>A0ABX1TCJ5_9PROT</name>
<dbReference type="EMBL" id="SPMX01000075">
    <property type="protein sequence ID" value="NMQ07402.1"/>
    <property type="molecule type" value="Genomic_DNA"/>
</dbReference>
<protein>
    <recommendedName>
        <fullName evidence="3">HTH marR-type domain-containing protein</fullName>
    </recommendedName>
</protein>
<dbReference type="Proteomes" id="UP000886469">
    <property type="component" value="Unassembled WGS sequence"/>
</dbReference>
<dbReference type="Gene3D" id="1.10.10.10">
    <property type="entry name" value="Winged helix-like DNA-binding domain superfamily/Winged helix DNA-binding domain"/>
    <property type="match status" value="1"/>
</dbReference>
<dbReference type="SUPFAM" id="SSF46785">
    <property type="entry name" value="Winged helix' DNA-binding domain"/>
    <property type="match status" value="1"/>
</dbReference>
<evidence type="ECO:0000313" key="1">
    <source>
        <dbReference type="EMBL" id="NMQ07402.1"/>
    </source>
</evidence>
<dbReference type="InterPro" id="IPR036388">
    <property type="entry name" value="WH-like_DNA-bd_sf"/>
</dbReference>
<keyword evidence="2" id="KW-1185">Reference proteome</keyword>
<dbReference type="InterPro" id="IPR036390">
    <property type="entry name" value="WH_DNA-bd_sf"/>
</dbReference>
<gene>
    <name evidence="1" type="ORF">E4Q08_20230</name>
</gene>
<accession>A0ABX1TCJ5</accession>
<evidence type="ECO:0008006" key="3">
    <source>
        <dbReference type="Google" id="ProtNLM"/>
    </source>
</evidence>